<dbReference type="Proteomes" id="UP001596302">
    <property type="component" value="Unassembled WGS sequence"/>
</dbReference>
<evidence type="ECO:0000313" key="3">
    <source>
        <dbReference type="Proteomes" id="UP001596302"/>
    </source>
</evidence>
<protein>
    <submittedName>
        <fullName evidence="2">Nucleotidyltransferase family protein</fullName>
    </submittedName>
</protein>
<evidence type="ECO:0000259" key="1">
    <source>
        <dbReference type="Pfam" id="PF18765"/>
    </source>
</evidence>
<gene>
    <name evidence="2" type="ORF">ACFQE5_06645</name>
</gene>
<comment type="caution">
    <text evidence="2">The sequence shown here is derived from an EMBL/GenBank/DDBJ whole genome shotgun (WGS) entry which is preliminary data.</text>
</comment>
<dbReference type="Gene3D" id="3.30.460.10">
    <property type="entry name" value="Beta Polymerase, domain 2"/>
    <property type="match status" value="1"/>
</dbReference>
<name>A0ABW1IZQ3_9PSEU</name>
<proteinExistence type="predicted"/>
<dbReference type="Pfam" id="PF18765">
    <property type="entry name" value="Polbeta"/>
    <property type="match status" value="1"/>
</dbReference>
<dbReference type="PANTHER" id="PTHR43449:SF3">
    <property type="entry name" value="POLYMERASE NUCLEOTIDYL TRANSFERASE DOMAIN-CONTAINING PROTEIN"/>
    <property type="match status" value="1"/>
</dbReference>
<reference evidence="3" key="1">
    <citation type="journal article" date="2019" name="Int. J. Syst. Evol. Microbiol.">
        <title>The Global Catalogue of Microorganisms (GCM) 10K type strain sequencing project: providing services to taxonomists for standard genome sequencing and annotation.</title>
        <authorList>
            <consortium name="The Broad Institute Genomics Platform"/>
            <consortium name="The Broad Institute Genome Sequencing Center for Infectious Disease"/>
            <person name="Wu L."/>
            <person name="Ma J."/>
        </authorList>
    </citation>
    <scope>NUCLEOTIDE SEQUENCE [LARGE SCALE GENOMIC DNA]</scope>
    <source>
        <strain evidence="3">CCM 8391</strain>
    </source>
</reference>
<dbReference type="PANTHER" id="PTHR43449">
    <property type="entry name" value="NUCLEOTIDYLTRANSFERASE"/>
    <property type="match status" value="1"/>
</dbReference>
<dbReference type="InterPro" id="IPR041633">
    <property type="entry name" value="Polbeta"/>
</dbReference>
<organism evidence="2 3">
    <name type="scientific">Pseudonocardia hispaniensis</name>
    <dbReference type="NCBI Taxonomy" id="904933"/>
    <lineage>
        <taxon>Bacteria</taxon>
        <taxon>Bacillati</taxon>
        <taxon>Actinomycetota</taxon>
        <taxon>Actinomycetes</taxon>
        <taxon>Pseudonocardiales</taxon>
        <taxon>Pseudonocardiaceae</taxon>
        <taxon>Pseudonocardia</taxon>
    </lineage>
</organism>
<dbReference type="CDD" id="cd05403">
    <property type="entry name" value="NT_KNTase_like"/>
    <property type="match status" value="1"/>
</dbReference>
<dbReference type="SUPFAM" id="SSF81301">
    <property type="entry name" value="Nucleotidyltransferase"/>
    <property type="match status" value="1"/>
</dbReference>
<feature type="domain" description="Polymerase beta nucleotidyltransferase" evidence="1">
    <location>
        <begin position="103"/>
        <end position="158"/>
    </location>
</feature>
<evidence type="ECO:0000313" key="2">
    <source>
        <dbReference type="EMBL" id="MFC5993887.1"/>
    </source>
</evidence>
<dbReference type="InterPro" id="IPR043519">
    <property type="entry name" value="NT_sf"/>
</dbReference>
<sequence>MDFGEPFGGLMPGARGAALAVLLRTGAPLTGRRVHALVADRHSLGAVQQALRDLERLGLITTETIGRAGVHRINKGHAAIAPLRVLASPIEMLRRVVEGVVRDVDAVIVFGSVARGDAHAGSDVDLLVIAAAAWDGRAELQQQVQERLGNHCDVLHLTGDDFERAPEDREPVLSEILRDGIALVGAMPRRSRVAS</sequence>
<dbReference type="RefSeq" id="WP_379583931.1">
    <property type="nucleotide sequence ID" value="NZ_JBHSQW010000014.1"/>
</dbReference>
<accession>A0ABW1IZQ3</accession>
<dbReference type="EMBL" id="JBHSQW010000014">
    <property type="protein sequence ID" value="MFC5993887.1"/>
    <property type="molecule type" value="Genomic_DNA"/>
</dbReference>
<keyword evidence="3" id="KW-1185">Reference proteome</keyword>